<evidence type="ECO:0000256" key="11">
    <source>
        <dbReference type="RuleBase" id="RU003357"/>
    </source>
</evidence>
<sequence length="675" mass="74352">MRFTSLSPQAGSTRLAAAALKPARQLPASLALAVAMTSAAVAQEAPTELQRLVITASGGAVEEKDAPASITVLTAEQIEKMPAQDVRQLLAKVEGITIGRAGNMNTIQIRGLGQRYTLFLVDGKRVNSAPNLFRGNDYDSDWVPLDAIERIEVVRGPMSSLYGSDAIGGVINIITKKSADAWHGSVTAEYIAQQNRKAGNSWRTGFFVSGPLSEKVGLKLYGSWDRREADDPSINPNSSLPGFTESDNKYIDGTVTWRPNDSNEIDLNYGYSHRNHDDFPLDRHSVGLTHRGDYDFGTTELKLWGDRVHNYRGHGNTLGVDQPNTAYNAGIDGKVVLPLDYLKPQTLTVGASYRYQGIEDPYVLTGGGDTSSSVWQAALFVEDEIRFTDDFAVTLGNRLDVHENFGVHNSPRAYGVYHFTEAFTLKGGWSSAFKAPTLLENSPNWQQISCGGGCYLIGSTDLEPETSNSFELGVNYEDERWTAGVTAFRNDLKNMIPFPPNRTSDPITAPDYPNFVGFTPDGKPIFTYENVDRARTQGIEAKIALRAFDTWTFTANYTYLDARNLSGAERPLAYQPEHSANFGVEWQATEKLNLALNVSYVGDQYTYVPSNGNMASASKMDAFVTADIVGKYDFNERFTVRAGVLNIADKRVTRTISDDFNVDGRRFFFSATGRF</sequence>
<gene>
    <name evidence="14" type="ORF">SAMN02982922_1700</name>
</gene>
<evidence type="ECO:0000313" key="14">
    <source>
        <dbReference type="EMBL" id="SMH36146.1"/>
    </source>
</evidence>
<keyword evidence="8 10" id="KW-0472">Membrane</keyword>
<dbReference type="GO" id="GO:0044718">
    <property type="term" value="P:siderophore transmembrane transport"/>
    <property type="evidence" value="ECO:0007669"/>
    <property type="project" value="TreeGrafter"/>
</dbReference>
<dbReference type="SUPFAM" id="SSF56935">
    <property type="entry name" value="Porins"/>
    <property type="match status" value="1"/>
</dbReference>
<accession>A0A1X7NFM7</accession>
<dbReference type="InterPro" id="IPR036942">
    <property type="entry name" value="Beta-barrel_TonB_sf"/>
</dbReference>
<dbReference type="Gene3D" id="2.170.130.10">
    <property type="entry name" value="TonB-dependent receptor, plug domain"/>
    <property type="match status" value="1"/>
</dbReference>
<keyword evidence="9 10" id="KW-0998">Cell outer membrane</keyword>
<evidence type="ECO:0000256" key="5">
    <source>
        <dbReference type="ARBA" id="ARBA00022729"/>
    </source>
</evidence>
<evidence type="ECO:0000256" key="1">
    <source>
        <dbReference type="ARBA" id="ARBA00004571"/>
    </source>
</evidence>
<evidence type="ECO:0000256" key="8">
    <source>
        <dbReference type="ARBA" id="ARBA00023136"/>
    </source>
</evidence>
<organism evidence="14 15">
    <name type="scientific">Mesorhizobium australicum</name>
    <dbReference type="NCBI Taxonomy" id="536018"/>
    <lineage>
        <taxon>Bacteria</taxon>
        <taxon>Pseudomonadati</taxon>
        <taxon>Pseudomonadota</taxon>
        <taxon>Alphaproteobacteria</taxon>
        <taxon>Hyphomicrobiales</taxon>
        <taxon>Phyllobacteriaceae</taxon>
        <taxon>Mesorhizobium</taxon>
    </lineage>
</organism>
<evidence type="ECO:0000256" key="4">
    <source>
        <dbReference type="ARBA" id="ARBA00022692"/>
    </source>
</evidence>
<keyword evidence="3 10" id="KW-1134">Transmembrane beta strand</keyword>
<evidence type="ECO:0000256" key="9">
    <source>
        <dbReference type="ARBA" id="ARBA00023237"/>
    </source>
</evidence>
<dbReference type="InterPro" id="IPR037066">
    <property type="entry name" value="Plug_dom_sf"/>
</dbReference>
<feature type="domain" description="TonB-dependent receptor-like beta-barrel" evidence="12">
    <location>
        <begin position="221"/>
        <end position="647"/>
    </location>
</feature>
<evidence type="ECO:0000256" key="3">
    <source>
        <dbReference type="ARBA" id="ARBA00022452"/>
    </source>
</evidence>
<comment type="subcellular location">
    <subcellularLocation>
        <location evidence="1 10">Cell outer membrane</location>
        <topology evidence="1 10">Multi-pass membrane protein</topology>
    </subcellularLocation>
</comment>
<dbReference type="Pfam" id="PF00593">
    <property type="entry name" value="TonB_dep_Rec_b-barrel"/>
    <property type="match status" value="1"/>
</dbReference>
<evidence type="ECO:0000256" key="2">
    <source>
        <dbReference type="ARBA" id="ARBA00022448"/>
    </source>
</evidence>
<keyword evidence="2 10" id="KW-0813">Transport</keyword>
<dbReference type="AlphaFoldDB" id="A0A1X7NFM7"/>
<dbReference type="Proteomes" id="UP000193083">
    <property type="component" value="Unassembled WGS sequence"/>
</dbReference>
<comment type="similarity">
    <text evidence="10 11">Belongs to the TonB-dependent receptor family.</text>
</comment>
<evidence type="ECO:0000256" key="10">
    <source>
        <dbReference type="PROSITE-ProRule" id="PRU01360"/>
    </source>
</evidence>
<dbReference type="GO" id="GO:0009279">
    <property type="term" value="C:cell outer membrane"/>
    <property type="evidence" value="ECO:0007669"/>
    <property type="project" value="UniProtKB-SubCell"/>
</dbReference>
<feature type="domain" description="TonB-dependent receptor plug" evidence="13">
    <location>
        <begin position="63"/>
        <end position="170"/>
    </location>
</feature>
<protein>
    <submittedName>
        <fullName evidence="14">Outer membrane receptor for ferrienterochelin and colicins</fullName>
    </submittedName>
</protein>
<dbReference type="InterPro" id="IPR039426">
    <property type="entry name" value="TonB-dep_rcpt-like"/>
</dbReference>
<dbReference type="Pfam" id="PF07715">
    <property type="entry name" value="Plug"/>
    <property type="match status" value="1"/>
</dbReference>
<evidence type="ECO:0000256" key="6">
    <source>
        <dbReference type="ARBA" id="ARBA00023065"/>
    </source>
</evidence>
<keyword evidence="5" id="KW-0732">Signal</keyword>
<keyword evidence="4 10" id="KW-0812">Transmembrane</keyword>
<keyword evidence="6" id="KW-0406">Ion transport</keyword>
<reference evidence="14 15" key="1">
    <citation type="submission" date="2017-04" db="EMBL/GenBank/DDBJ databases">
        <authorList>
            <person name="Afonso C.L."/>
            <person name="Miller P.J."/>
            <person name="Scott M.A."/>
            <person name="Spackman E."/>
            <person name="Goraichik I."/>
            <person name="Dimitrov K.M."/>
            <person name="Suarez D.L."/>
            <person name="Swayne D.E."/>
        </authorList>
    </citation>
    <scope>NUCLEOTIDE SEQUENCE [LARGE SCALE GENOMIC DNA]</scope>
    <source>
        <strain evidence="14 15">B5P</strain>
    </source>
</reference>
<dbReference type="GO" id="GO:0015344">
    <property type="term" value="F:siderophore uptake transmembrane transporter activity"/>
    <property type="evidence" value="ECO:0007669"/>
    <property type="project" value="TreeGrafter"/>
</dbReference>
<keyword evidence="7 11" id="KW-0798">TonB box</keyword>
<dbReference type="PANTHER" id="PTHR30069">
    <property type="entry name" value="TONB-DEPENDENT OUTER MEMBRANE RECEPTOR"/>
    <property type="match status" value="1"/>
</dbReference>
<evidence type="ECO:0000259" key="12">
    <source>
        <dbReference type="Pfam" id="PF00593"/>
    </source>
</evidence>
<dbReference type="PANTHER" id="PTHR30069:SF53">
    <property type="entry name" value="COLICIN I RECEPTOR-RELATED"/>
    <property type="match status" value="1"/>
</dbReference>
<dbReference type="RefSeq" id="WP_085463774.1">
    <property type="nucleotide sequence ID" value="NZ_FXBL01000004.1"/>
</dbReference>
<dbReference type="EMBL" id="FXBL01000004">
    <property type="protein sequence ID" value="SMH36146.1"/>
    <property type="molecule type" value="Genomic_DNA"/>
</dbReference>
<keyword evidence="15" id="KW-1185">Reference proteome</keyword>
<evidence type="ECO:0000313" key="15">
    <source>
        <dbReference type="Proteomes" id="UP000193083"/>
    </source>
</evidence>
<proteinExistence type="inferred from homology"/>
<dbReference type="PROSITE" id="PS52016">
    <property type="entry name" value="TONB_DEPENDENT_REC_3"/>
    <property type="match status" value="1"/>
</dbReference>
<dbReference type="CDD" id="cd01347">
    <property type="entry name" value="ligand_gated_channel"/>
    <property type="match status" value="1"/>
</dbReference>
<evidence type="ECO:0000259" key="13">
    <source>
        <dbReference type="Pfam" id="PF07715"/>
    </source>
</evidence>
<dbReference type="Gene3D" id="2.40.170.20">
    <property type="entry name" value="TonB-dependent receptor, beta-barrel domain"/>
    <property type="match status" value="1"/>
</dbReference>
<dbReference type="InterPro" id="IPR012910">
    <property type="entry name" value="Plug_dom"/>
</dbReference>
<dbReference type="InterPro" id="IPR000531">
    <property type="entry name" value="Beta-barrel_TonB"/>
</dbReference>
<keyword evidence="14" id="KW-0675">Receptor</keyword>
<dbReference type="OrthoDB" id="9760333at2"/>
<name>A0A1X7NFM7_9HYPH</name>
<evidence type="ECO:0000256" key="7">
    <source>
        <dbReference type="ARBA" id="ARBA00023077"/>
    </source>
</evidence>